<gene>
    <name evidence="2" type="ORF">C5613_26480</name>
</gene>
<evidence type="ECO:0000259" key="1">
    <source>
        <dbReference type="SMART" id="SM00953"/>
    </source>
</evidence>
<proteinExistence type="predicted"/>
<name>A0A2S8J3I3_RHOOP</name>
<evidence type="ECO:0000313" key="3">
    <source>
        <dbReference type="Proteomes" id="UP000239290"/>
    </source>
</evidence>
<dbReference type="Pfam" id="PF08808">
    <property type="entry name" value="RES"/>
    <property type="match status" value="1"/>
</dbReference>
<protein>
    <recommendedName>
        <fullName evidence="1">RES domain-containing protein</fullName>
    </recommendedName>
</protein>
<sequence length="215" mass="23801">MSILPLPPPPSPDELRAIGIRPNEYRLIDTTETWWRVHRTTAVHTLAWNAFRTFGPVLRFDPHPQPRGHHPAHGVWYGATNPGAALGEAFQHDRTIDRAFEIPYLTGLRFTRTLHLLDVSTDSTGHWPTRAGGTYAISTAGHDHTQRWARTIVDAFPHLDGISYNSRFTGALCAALFSRAQDAMPTAPLTSRPLTDPALATRLAGVADKLGYKVV</sequence>
<dbReference type="SMART" id="SM00953">
    <property type="entry name" value="RES"/>
    <property type="match status" value="1"/>
</dbReference>
<evidence type="ECO:0000313" key="2">
    <source>
        <dbReference type="EMBL" id="PQP21122.1"/>
    </source>
</evidence>
<dbReference type="AlphaFoldDB" id="A0A2S8J3I3"/>
<dbReference type="Proteomes" id="UP000239290">
    <property type="component" value="Unassembled WGS sequence"/>
</dbReference>
<dbReference type="InterPro" id="IPR014914">
    <property type="entry name" value="RES_dom"/>
</dbReference>
<dbReference type="RefSeq" id="WP_105418949.1">
    <property type="nucleotide sequence ID" value="NZ_PUIO01000037.1"/>
</dbReference>
<reference evidence="3" key="1">
    <citation type="submission" date="2018-02" db="EMBL/GenBank/DDBJ databases">
        <title>Draft genome sequencing of Rhodococcus opacus KU647198.</title>
        <authorList>
            <person name="Zheng B.-X."/>
        </authorList>
    </citation>
    <scope>NUCLEOTIDE SEQUENCE [LARGE SCALE GENOMIC DNA]</scope>
    <source>
        <strain evidence="3">04-OD7</strain>
    </source>
</reference>
<feature type="domain" description="RES" evidence="1">
    <location>
        <begin position="60"/>
        <end position="188"/>
    </location>
</feature>
<accession>A0A2S8J3I3</accession>
<comment type="caution">
    <text evidence="2">The sequence shown here is derived from an EMBL/GenBank/DDBJ whole genome shotgun (WGS) entry which is preliminary data.</text>
</comment>
<dbReference type="EMBL" id="PUIO01000037">
    <property type="protein sequence ID" value="PQP21122.1"/>
    <property type="molecule type" value="Genomic_DNA"/>
</dbReference>
<organism evidence="2 3">
    <name type="scientific">Rhodococcus opacus</name>
    <name type="common">Nocardia opaca</name>
    <dbReference type="NCBI Taxonomy" id="37919"/>
    <lineage>
        <taxon>Bacteria</taxon>
        <taxon>Bacillati</taxon>
        <taxon>Actinomycetota</taxon>
        <taxon>Actinomycetes</taxon>
        <taxon>Mycobacteriales</taxon>
        <taxon>Nocardiaceae</taxon>
        <taxon>Rhodococcus</taxon>
    </lineage>
</organism>